<comment type="caution">
    <text evidence="1">The sequence shown here is derived from an EMBL/GenBank/DDBJ whole genome shotgun (WGS) entry which is preliminary data.</text>
</comment>
<gene>
    <name evidence="1" type="ORF">AZ78_0519</name>
</gene>
<accession>A0A120AFF8</accession>
<sequence>MAGYLRANPLACDTAEGIRRWWFGTEHEVAMNELQDALEWMKRCGAIEEIVAADGRRRYRRLGDDAQLAALSQAHRSHQARED</sequence>
<organism evidence="1 2">
    <name type="scientific">Lysobacter capsici AZ78</name>
    <dbReference type="NCBI Taxonomy" id="1444315"/>
    <lineage>
        <taxon>Bacteria</taxon>
        <taxon>Pseudomonadati</taxon>
        <taxon>Pseudomonadota</taxon>
        <taxon>Gammaproteobacteria</taxon>
        <taxon>Lysobacterales</taxon>
        <taxon>Lysobacteraceae</taxon>
        <taxon>Lysobacter</taxon>
    </lineage>
</organism>
<dbReference type="Proteomes" id="UP000023435">
    <property type="component" value="Unassembled WGS sequence"/>
</dbReference>
<name>A0A120AFF8_9GAMM</name>
<keyword evidence="2" id="KW-1185">Reference proteome</keyword>
<proteinExistence type="predicted"/>
<evidence type="ECO:0000313" key="2">
    <source>
        <dbReference type="Proteomes" id="UP000023435"/>
    </source>
</evidence>
<protein>
    <submittedName>
        <fullName evidence="1">Uncharacterized protein</fullName>
    </submittedName>
</protein>
<evidence type="ECO:0000313" key="1">
    <source>
        <dbReference type="EMBL" id="KWS02973.1"/>
    </source>
</evidence>
<dbReference type="EMBL" id="JAJA02000001">
    <property type="protein sequence ID" value="KWS02973.1"/>
    <property type="molecule type" value="Genomic_DNA"/>
</dbReference>
<reference evidence="1 2" key="1">
    <citation type="journal article" date="2014" name="Genome Announc.">
        <title>Draft Genome Sequence of Lysobacter capsici AZ78, a Bacterium Antagonistic to Plant-Pathogenic Oomycetes.</title>
        <authorList>
            <person name="Puopolo G."/>
            <person name="Sonego P."/>
            <person name="Engelen K."/>
            <person name="Pertot I."/>
        </authorList>
    </citation>
    <scope>NUCLEOTIDE SEQUENCE [LARGE SCALE GENOMIC DNA]</scope>
    <source>
        <strain evidence="1 2">AZ78</strain>
    </source>
</reference>
<dbReference type="AlphaFoldDB" id="A0A120AFF8"/>